<accession>A0AAD9MKW7</accession>
<gene>
    <name evidence="4" type="ORF">QBZ16_004737</name>
</gene>
<dbReference type="InterPro" id="IPR006598">
    <property type="entry name" value="CAP10"/>
</dbReference>
<dbReference type="InterPro" id="IPR051091">
    <property type="entry name" value="O-Glucosyltr/Glycosyltrsf_90"/>
</dbReference>
<keyword evidence="2" id="KW-0808">Transferase</keyword>
<evidence type="ECO:0000256" key="1">
    <source>
        <dbReference type="ARBA" id="ARBA00010118"/>
    </source>
</evidence>
<dbReference type="AlphaFoldDB" id="A0AAD9MKW7"/>
<dbReference type="GO" id="GO:0016740">
    <property type="term" value="F:transferase activity"/>
    <property type="evidence" value="ECO:0007669"/>
    <property type="project" value="UniProtKB-KW"/>
</dbReference>
<dbReference type="PANTHER" id="PTHR12203">
    <property type="entry name" value="KDEL LYS-ASP-GLU-LEU CONTAINING - RELATED"/>
    <property type="match status" value="1"/>
</dbReference>
<name>A0AAD9MKW7_PROWI</name>
<protein>
    <recommendedName>
        <fullName evidence="3">Glycosyl transferase CAP10 domain-containing protein</fullName>
    </recommendedName>
</protein>
<evidence type="ECO:0000313" key="4">
    <source>
        <dbReference type="EMBL" id="KAK2077103.1"/>
    </source>
</evidence>
<evidence type="ECO:0000259" key="3">
    <source>
        <dbReference type="Pfam" id="PF05686"/>
    </source>
</evidence>
<evidence type="ECO:0000256" key="2">
    <source>
        <dbReference type="ARBA" id="ARBA00022679"/>
    </source>
</evidence>
<organism evidence="4 5">
    <name type="scientific">Prototheca wickerhamii</name>
    <dbReference type="NCBI Taxonomy" id="3111"/>
    <lineage>
        <taxon>Eukaryota</taxon>
        <taxon>Viridiplantae</taxon>
        <taxon>Chlorophyta</taxon>
        <taxon>core chlorophytes</taxon>
        <taxon>Trebouxiophyceae</taxon>
        <taxon>Chlorellales</taxon>
        <taxon>Chlorellaceae</taxon>
        <taxon>Prototheca</taxon>
    </lineage>
</organism>
<reference evidence="4" key="1">
    <citation type="submission" date="2021-01" db="EMBL/GenBank/DDBJ databases">
        <authorList>
            <person name="Eckstrom K.M.E."/>
        </authorList>
    </citation>
    <scope>NUCLEOTIDE SEQUENCE</scope>
    <source>
        <strain evidence="4">UVCC 0001</strain>
    </source>
</reference>
<dbReference type="Pfam" id="PF05686">
    <property type="entry name" value="Glyco_transf_90"/>
    <property type="match status" value="1"/>
</dbReference>
<comment type="similarity">
    <text evidence="1">Belongs to the glycosyltransferase 90 family.</text>
</comment>
<comment type="caution">
    <text evidence="4">The sequence shown here is derived from an EMBL/GenBank/DDBJ whole genome shotgun (WGS) entry which is preliminary data.</text>
</comment>
<dbReference type="EMBL" id="JASFZW010000007">
    <property type="protein sequence ID" value="KAK2077103.1"/>
    <property type="molecule type" value="Genomic_DNA"/>
</dbReference>
<evidence type="ECO:0000313" key="5">
    <source>
        <dbReference type="Proteomes" id="UP001255856"/>
    </source>
</evidence>
<sequence>MLDASARIYSAGFVQVAKNSHAYLRPKFLGHSEATFGANVSAGYSEYIAQHAEELKTQKTFMHEFIESDLAPWKDSGITLEALEEAENMYDICDGDILRFQIISGRLYVYHVTSRGLGWYPSQLGEGHLAARGRVPHTMLMLLDVLRLFPGQIPDLDAVMQLGDFNCVERNASRRGAPVPMFGYSTSEDYHDLVLPDFTYYGHEYDYLMDPWGNPVIGWDAQREVLMRKYEGVPLSSRLPQALWRGRTRDPMYPHRDALRRAFVACPEVLAAGGARARPR</sequence>
<proteinExistence type="inferred from homology"/>
<dbReference type="PANTHER" id="PTHR12203:SF35">
    <property type="entry name" value="PROTEIN O-GLUCOSYLTRANSFERASE 1"/>
    <property type="match status" value="1"/>
</dbReference>
<keyword evidence="5" id="KW-1185">Reference proteome</keyword>
<feature type="domain" description="Glycosyl transferase CAP10" evidence="3">
    <location>
        <begin position="63"/>
        <end position="259"/>
    </location>
</feature>
<dbReference type="Proteomes" id="UP001255856">
    <property type="component" value="Unassembled WGS sequence"/>
</dbReference>